<dbReference type="InterPro" id="IPR000306">
    <property type="entry name" value="Znf_FYVE"/>
</dbReference>
<dbReference type="PROSITE" id="PS50178">
    <property type="entry name" value="ZF_FYVE"/>
    <property type="match status" value="1"/>
</dbReference>
<keyword evidence="4" id="KW-0479">Metal-binding</keyword>
<reference evidence="9 11" key="2">
    <citation type="journal article" date="2013" name="Nature">
        <title>Insights into bilaterian evolution from three spiralian genomes.</title>
        <authorList>
            <person name="Simakov O."/>
            <person name="Marletaz F."/>
            <person name="Cho S.J."/>
            <person name="Edsinger-Gonzales E."/>
            <person name="Havlak P."/>
            <person name="Hellsten U."/>
            <person name="Kuo D.H."/>
            <person name="Larsson T."/>
            <person name="Lv J."/>
            <person name="Arendt D."/>
            <person name="Savage R."/>
            <person name="Osoegawa K."/>
            <person name="de Jong P."/>
            <person name="Grimwood J."/>
            <person name="Chapman J.A."/>
            <person name="Shapiro H."/>
            <person name="Aerts A."/>
            <person name="Otillar R.P."/>
            <person name="Terry A.Y."/>
            <person name="Boore J.L."/>
            <person name="Grigoriev I.V."/>
            <person name="Lindberg D.R."/>
            <person name="Seaver E.C."/>
            <person name="Weisblat D.A."/>
            <person name="Putnam N.H."/>
            <person name="Rokhsar D.S."/>
        </authorList>
    </citation>
    <scope>NUCLEOTIDE SEQUENCE</scope>
    <source>
        <strain evidence="9 11">I ESC-2004</strain>
    </source>
</reference>
<dbReference type="EMBL" id="KB296812">
    <property type="protein sequence ID" value="ELU11290.1"/>
    <property type="molecule type" value="Genomic_DNA"/>
</dbReference>
<keyword evidence="3" id="KW-0344">Guanine-nucleotide releasing factor</keyword>
<reference evidence="11" key="1">
    <citation type="submission" date="2012-12" db="EMBL/GenBank/DDBJ databases">
        <authorList>
            <person name="Hellsten U."/>
            <person name="Grimwood J."/>
            <person name="Chapman J.A."/>
            <person name="Shapiro H."/>
            <person name="Aerts A."/>
            <person name="Otillar R.P."/>
            <person name="Terry A.Y."/>
            <person name="Boore J.L."/>
            <person name="Simakov O."/>
            <person name="Marletaz F."/>
            <person name="Cho S.-J."/>
            <person name="Edsinger-Gonzales E."/>
            <person name="Havlak P."/>
            <person name="Kuo D.-H."/>
            <person name="Larsson T."/>
            <person name="Lv J."/>
            <person name="Arendt D."/>
            <person name="Savage R."/>
            <person name="Osoegawa K."/>
            <person name="de Jong P."/>
            <person name="Lindberg D.R."/>
            <person name="Seaver E.C."/>
            <person name="Weisblat D.A."/>
            <person name="Putnam N.H."/>
            <person name="Grigoriev I.V."/>
            <person name="Rokhsar D.S."/>
        </authorList>
    </citation>
    <scope>NUCLEOTIDE SEQUENCE</scope>
    <source>
        <strain evidence="11">I ESC-2004</strain>
    </source>
</reference>
<keyword evidence="2" id="KW-0963">Cytoplasm</keyword>
<dbReference type="GO" id="GO:0005737">
    <property type="term" value="C:cytoplasm"/>
    <property type="evidence" value="ECO:0007669"/>
    <property type="project" value="UniProtKB-SubCell"/>
</dbReference>
<evidence type="ECO:0000256" key="6">
    <source>
        <dbReference type="ARBA" id="ARBA00022833"/>
    </source>
</evidence>
<evidence type="ECO:0000313" key="9">
    <source>
        <dbReference type="EMBL" id="ELU11290.1"/>
    </source>
</evidence>
<dbReference type="Proteomes" id="UP000014760">
    <property type="component" value="Unassembled WGS sequence"/>
</dbReference>
<dbReference type="HOGENOM" id="CLU_410635_0_0_1"/>
<proteinExistence type="predicted"/>
<dbReference type="PANTHER" id="PTHR12673:SF159">
    <property type="entry name" value="LD03170P"/>
    <property type="match status" value="1"/>
</dbReference>
<gene>
    <name evidence="9" type="ORF">CAPTEDRAFT_226093</name>
</gene>
<dbReference type="InterPro" id="IPR011011">
    <property type="entry name" value="Znf_FYVE_PHD"/>
</dbReference>
<evidence type="ECO:0000256" key="1">
    <source>
        <dbReference type="ARBA" id="ARBA00004496"/>
    </source>
</evidence>
<dbReference type="SMART" id="SM00064">
    <property type="entry name" value="FYVE"/>
    <property type="match status" value="2"/>
</dbReference>
<dbReference type="SUPFAM" id="SSF57903">
    <property type="entry name" value="FYVE/PHD zinc finger"/>
    <property type="match status" value="2"/>
</dbReference>
<dbReference type="GO" id="GO:0008270">
    <property type="term" value="F:zinc ion binding"/>
    <property type="evidence" value="ECO:0007669"/>
    <property type="project" value="UniProtKB-KW"/>
</dbReference>
<dbReference type="PANTHER" id="PTHR12673">
    <property type="entry name" value="FACIOGENITAL DYSPLASIA PROTEIN"/>
    <property type="match status" value="1"/>
</dbReference>
<evidence type="ECO:0000256" key="5">
    <source>
        <dbReference type="ARBA" id="ARBA00022771"/>
    </source>
</evidence>
<dbReference type="InterPro" id="IPR017455">
    <property type="entry name" value="Znf_FYVE-rel"/>
</dbReference>
<evidence type="ECO:0000256" key="2">
    <source>
        <dbReference type="ARBA" id="ARBA00022490"/>
    </source>
</evidence>
<sequence>MPNTKASRINQKAEALPITSCSKECGKHGVLHILWLQCRKETEEDTLLCTSRMAYSSYPGNQRTSANQFQSLRSRSTAAGSSSRCESETWEEVKEFDEFVEDLDSHESGLFSLGFSGTRKWIRLRGSDSCANPLCKKSLSRLGWPNHCRRCKESFCRKCTNFKRRLNRNGHPDPNGRLVKVCQSCYDQGPQSIGQTYCHTEFFNRKRTDESRTEKGPLTNCSNFMEKINYDTECERLKDGFLKSVGNSELWRTLVDFRSMVSKPEWQKSTFYIYNNVLATSCSICSANFILTKSAKICSVCGSQVCRACSSNDLLVYIPDGAKDDPHAHLAIIQVIGCPEREPDLSLYLRICKKCFHVLRERQIHHFQSDPPTNQKAAPANEEFWTSITQINDELRSIQLKVEDTMPKYQELIEALEVTKGSSQQVTSTNKSNMQVLAKAQGDLADYFTTLLLMLQRIKKISPSTSSQSAICKNISRSVFNYYQDNRFNFNEQRRKLEATTPVEVLEYIQDIVDMNMINSSYITLKQLAFEVLHYSTKHELNESFLRKLLSAEGVIEKDLEQTVKRRKEDWGEHRILVDQLLKDQLSKHRLIRSSQTKGLAGDSYVEIYLLERGERVVREVSMQVKSKCAERSFKPTKEVLRVLLEDIKKLHEEKMKSCTSKDEDWVLL</sequence>
<dbReference type="AlphaFoldDB" id="R7V6B2"/>
<evidence type="ECO:0000256" key="4">
    <source>
        <dbReference type="ARBA" id="ARBA00022723"/>
    </source>
</evidence>
<evidence type="ECO:0000313" key="11">
    <source>
        <dbReference type="Proteomes" id="UP000014760"/>
    </source>
</evidence>
<dbReference type="OrthoDB" id="10018316at2759"/>
<dbReference type="STRING" id="283909.R7V6B2"/>
<accession>R7V6B2</accession>
<dbReference type="Pfam" id="PF01363">
    <property type="entry name" value="FYVE"/>
    <property type="match status" value="2"/>
</dbReference>
<keyword evidence="11" id="KW-1185">Reference proteome</keyword>
<keyword evidence="5 7" id="KW-0863">Zinc-finger</keyword>
<dbReference type="EnsemblMetazoa" id="CapteT226093">
    <property type="protein sequence ID" value="CapteP226093"/>
    <property type="gene ID" value="CapteG226093"/>
</dbReference>
<protein>
    <recommendedName>
        <fullName evidence="8">FYVE-type domain-containing protein</fullName>
    </recommendedName>
</protein>
<comment type="subcellular location">
    <subcellularLocation>
        <location evidence="1">Cytoplasm</location>
    </subcellularLocation>
</comment>
<dbReference type="InterPro" id="IPR051092">
    <property type="entry name" value="FYVE_RhoGEF_PH"/>
</dbReference>
<evidence type="ECO:0000313" key="10">
    <source>
        <dbReference type="EnsemblMetazoa" id="CapteP226093"/>
    </source>
</evidence>
<feature type="domain" description="FYVE-type" evidence="8">
    <location>
        <begin position="126"/>
        <end position="190"/>
    </location>
</feature>
<reference evidence="10" key="3">
    <citation type="submission" date="2015-06" db="UniProtKB">
        <authorList>
            <consortium name="EnsemblMetazoa"/>
        </authorList>
    </citation>
    <scope>IDENTIFICATION</scope>
</reference>
<name>R7V6B2_CAPTE</name>
<organism evidence="9">
    <name type="scientific">Capitella teleta</name>
    <name type="common">Polychaete worm</name>
    <dbReference type="NCBI Taxonomy" id="283909"/>
    <lineage>
        <taxon>Eukaryota</taxon>
        <taxon>Metazoa</taxon>
        <taxon>Spiralia</taxon>
        <taxon>Lophotrochozoa</taxon>
        <taxon>Annelida</taxon>
        <taxon>Polychaeta</taxon>
        <taxon>Sedentaria</taxon>
        <taxon>Scolecida</taxon>
        <taxon>Capitellidae</taxon>
        <taxon>Capitella</taxon>
    </lineage>
</organism>
<dbReference type="InterPro" id="IPR013083">
    <property type="entry name" value="Znf_RING/FYVE/PHD"/>
</dbReference>
<dbReference type="GO" id="GO:0005085">
    <property type="term" value="F:guanyl-nucleotide exchange factor activity"/>
    <property type="evidence" value="ECO:0007669"/>
    <property type="project" value="UniProtKB-KW"/>
</dbReference>
<evidence type="ECO:0000256" key="7">
    <source>
        <dbReference type="PROSITE-ProRule" id="PRU00091"/>
    </source>
</evidence>
<evidence type="ECO:0000259" key="8">
    <source>
        <dbReference type="PROSITE" id="PS50178"/>
    </source>
</evidence>
<dbReference type="Gene3D" id="3.30.40.10">
    <property type="entry name" value="Zinc/RING finger domain, C3HC4 (zinc finger)"/>
    <property type="match status" value="2"/>
</dbReference>
<dbReference type="OMA" id="RKCGKLY"/>
<dbReference type="EMBL" id="AMQN01005784">
    <property type="status" value="NOT_ANNOTATED_CDS"/>
    <property type="molecule type" value="Genomic_DNA"/>
</dbReference>
<evidence type="ECO:0000256" key="3">
    <source>
        <dbReference type="ARBA" id="ARBA00022658"/>
    </source>
</evidence>
<keyword evidence="6" id="KW-0862">Zinc</keyword>